<comment type="caution">
    <text evidence="1">The sequence shown here is derived from an EMBL/GenBank/DDBJ whole genome shotgun (WGS) entry which is preliminary data.</text>
</comment>
<dbReference type="AlphaFoldDB" id="A0A7K0FS49"/>
<proteinExistence type="predicted"/>
<organism evidence="1 2">
    <name type="scientific">Pedobacter puniceum</name>
    <dbReference type="NCBI Taxonomy" id="2666136"/>
    <lineage>
        <taxon>Bacteria</taxon>
        <taxon>Pseudomonadati</taxon>
        <taxon>Bacteroidota</taxon>
        <taxon>Sphingobacteriia</taxon>
        <taxon>Sphingobacteriales</taxon>
        <taxon>Sphingobacteriaceae</taxon>
        <taxon>Pedobacter</taxon>
    </lineage>
</organism>
<dbReference type="SUPFAM" id="SSF48452">
    <property type="entry name" value="TPR-like"/>
    <property type="match status" value="1"/>
</dbReference>
<reference evidence="1 2" key="1">
    <citation type="submission" date="2019-11" db="EMBL/GenBank/DDBJ databases">
        <authorList>
            <person name="Cheng Q."/>
            <person name="Yang Z."/>
        </authorList>
    </citation>
    <scope>NUCLEOTIDE SEQUENCE [LARGE SCALE GENOMIC DNA]</scope>
    <source>
        <strain evidence="1 2">HX-22-1</strain>
    </source>
</reference>
<gene>
    <name evidence="1" type="ORF">GJJ64_15470</name>
</gene>
<evidence type="ECO:0000313" key="2">
    <source>
        <dbReference type="Proteomes" id="UP000462931"/>
    </source>
</evidence>
<dbReference type="Proteomes" id="UP000462931">
    <property type="component" value="Unassembled WGS sequence"/>
</dbReference>
<evidence type="ECO:0000313" key="1">
    <source>
        <dbReference type="EMBL" id="MRX48593.1"/>
    </source>
</evidence>
<protein>
    <recommendedName>
        <fullName evidence="3">Tetratricopeptide repeat protein</fullName>
    </recommendedName>
</protein>
<dbReference type="InterPro" id="IPR011990">
    <property type="entry name" value="TPR-like_helical_dom_sf"/>
</dbReference>
<sequence length="347" mass="40167">MLRFFLLSILCICITGKSFARGNFVLYNSIQQKFADSIFYKQPDKYLLADGIVLLDTYQLVKSVTDALSLNISVSAISYHQRQHYFNALTQQLDFYAKANLLNHQAGLYKMMAVTETLSGDLNIAYHHFSKALFLYQAQLNHAQVAQTSSYLYQLSLLNGDEKAAADFNDMAIAGYKIMEHDQKLIKALLQQNDLMLRAGHLKHAEQQILTKILLMAYRMNSKQAEMNCYQQLGRVYWHQNKFTEAKWFFVQANILAKKLNHSVGIIRSLLMLAKVKNKIKDYSLALADLKLANNLLNAHNSYFKADILKNMALTYQKLGDQQQYKRYKEIYNKEQDHYVYFNKSIN</sequence>
<evidence type="ECO:0008006" key="3">
    <source>
        <dbReference type="Google" id="ProtNLM"/>
    </source>
</evidence>
<keyword evidence="2" id="KW-1185">Reference proteome</keyword>
<accession>A0A7K0FS49</accession>
<name>A0A7K0FS49_9SPHI</name>
<dbReference type="Gene3D" id="1.25.40.10">
    <property type="entry name" value="Tetratricopeptide repeat domain"/>
    <property type="match status" value="1"/>
</dbReference>
<dbReference type="EMBL" id="WKJI01000005">
    <property type="protein sequence ID" value="MRX48593.1"/>
    <property type="molecule type" value="Genomic_DNA"/>
</dbReference>
<dbReference type="RefSeq" id="WP_154288662.1">
    <property type="nucleotide sequence ID" value="NZ_WKJI01000005.1"/>
</dbReference>